<dbReference type="CDD" id="cd08342">
    <property type="entry name" value="HPPD_N_like"/>
    <property type="match status" value="1"/>
</dbReference>
<dbReference type="FunFam" id="3.10.180.10:FF:000020">
    <property type="entry name" value="4-hydroxyphenylpyruvate dioxygenase"/>
    <property type="match status" value="1"/>
</dbReference>
<feature type="binding site" evidence="12">
    <location>
        <position position="209"/>
    </location>
    <ligand>
        <name>Fe cation</name>
        <dbReference type="ChEBI" id="CHEBI:24875"/>
    </ligand>
</feature>
<evidence type="ECO:0000256" key="7">
    <source>
        <dbReference type="ARBA" id="ARBA00022964"/>
    </source>
</evidence>
<dbReference type="InterPro" id="IPR037523">
    <property type="entry name" value="VOC_core"/>
</dbReference>
<dbReference type="UniPathway" id="UPA00139">
    <property type="reaction ID" value="UER00362"/>
</dbReference>
<feature type="compositionally biased region" description="Polar residues" evidence="13">
    <location>
        <begin position="1"/>
        <end position="12"/>
    </location>
</feature>
<keyword evidence="10" id="KW-0585">Phenylalanine catabolism</keyword>
<comment type="similarity">
    <text evidence="2 11">Belongs to the 4HPPD family.</text>
</comment>
<dbReference type="GeneID" id="28857006"/>
<dbReference type="Pfam" id="PF00903">
    <property type="entry name" value="Glyoxalase"/>
    <property type="match status" value="1"/>
</dbReference>
<accession>A0A179G6J6</accession>
<evidence type="ECO:0000259" key="14">
    <source>
        <dbReference type="PROSITE" id="PS51819"/>
    </source>
</evidence>
<evidence type="ECO:0000256" key="6">
    <source>
        <dbReference type="ARBA" id="ARBA00022878"/>
    </source>
</evidence>
<dbReference type="CDD" id="cd07250">
    <property type="entry name" value="HPPD_C_like"/>
    <property type="match status" value="1"/>
</dbReference>
<keyword evidence="7 15" id="KW-0223">Dioxygenase</keyword>
<feature type="region of interest" description="Disordered" evidence="13">
    <location>
        <begin position="1"/>
        <end position="22"/>
    </location>
</feature>
<comment type="caution">
    <text evidence="15">The sequence shown here is derived from an EMBL/GenBank/DDBJ whole genome shotgun (WGS) entry which is preliminary data.</text>
</comment>
<evidence type="ECO:0000256" key="12">
    <source>
        <dbReference type="PIRSR" id="PIRSR009283-1"/>
    </source>
</evidence>
<feature type="binding site" evidence="12">
    <location>
        <position position="377"/>
    </location>
    <ligand>
        <name>Fe cation</name>
        <dbReference type="ChEBI" id="CHEBI:24875"/>
    </ligand>
</feature>
<dbReference type="GO" id="GO:0006572">
    <property type="term" value="P:L-tyrosine catabolic process"/>
    <property type="evidence" value="ECO:0007669"/>
    <property type="project" value="UniProtKB-KW"/>
</dbReference>
<evidence type="ECO:0000256" key="10">
    <source>
        <dbReference type="ARBA" id="ARBA00023232"/>
    </source>
</evidence>
<dbReference type="PANTHER" id="PTHR11959">
    <property type="entry name" value="4-HYDROXYPHENYLPYRUVATE DIOXYGENASE"/>
    <property type="match status" value="1"/>
</dbReference>
<dbReference type="InterPro" id="IPR029068">
    <property type="entry name" value="Glyas_Bleomycin-R_OHBP_Dase"/>
</dbReference>
<dbReference type="InterPro" id="IPR004360">
    <property type="entry name" value="Glyas_Fos-R_dOase_dom"/>
</dbReference>
<dbReference type="EMBL" id="LSBJ02000001">
    <property type="protein sequence ID" value="OAQ73130.1"/>
    <property type="molecule type" value="Genomic_DNA"/>
</dbReference>
<dbReference type="PANTHER" id="PTHR11959:SF1">
    <property type="entry name" value="4-HYDROXYPHENYLPYRUVATE DIOXYGENASE"/>
    <property type="match status" value="1"/>
</dbReference>
<evidence type="ECO:0000313" key="16">
    <source>
        <dbReference type="Proteomes" id="UP000078397"/>
    </source>
</evidence>
<evidence type="ECO:0000256" key="1">
    <source>
        <dbReference type="ARBA" id="ARBA00005162"/>
    </source>
</evidence>
<dbReference type="GO" id="GO:0006559">
    <property type="term" value="P:L-phenylalanine catabolic process"/>
    <property type="evidence" value="ECO:0007669"/>
    <property type="project" value="UniProtKB-UniPathway"/>
</dbReference>
<keyword evidence="9 12" id="KW-0408">Iron</keyword>
<feature type="domain" description="VOC" evidence="14">
    <location>
        <begin position="28"/>
        <end position="176"/>
    </location>
</feature>
<keyword evidence="6" id="KW-0828">Tyrosine catabolism</keyword>
<dbReference type="Gene3D" id="3.10.180.10">
    <property type="entry name" value="2,3-Dihydroxybiphenyl 1,2-Dioxygenase, domain 1"/>
    <property type="match status" value="2"/>
</dbReference>
<evidence type="ECO:0000256" key="11">
    <source>
        <dbReference type="PIRNR" id="PIRNR009283"/>
    </source>
</evidence>
<dbReference type="GO" id="GO:0003868">
    <property type="term" value="F:4-hydroxyphenylpyruvate dioxygenase activity"/>
    <property type="evidence" value="ECO:0007669"/>
    <property type="project" value="InterPro"/>
</dbReference>
<dbReference type="InterPro" id="IPR005956">
    <property type="entry name" value="4OHPhenylPyrv_dOase"/>
</dbReference>
<organism evidence="15 16">
    <name type="scientific">Pochonia chlamydosporia 170</name>
    <dbReference type="NCBI Taxonomy" id="1380566"/>
    <lineage>
        <taxon>Eukaryota</taxon>
        <taxon>Fungi</taxon>
        <taxon>Dikarya</taxon>
        <taxon>Ascomycota</taxon>
        <taxon>Pezizomycotina</taxon>
        <taxon>Sordariomycetes</taxon>
        <taxon>Hypocreomycetidae</taxon>
        <taxon>Hypocreales</taxon>
        <taxon>Clavicipitaceae</taxon>
        <taxon>Pochonia</taxon>
    </lineage>
</organism>
<name>A0A179G6J6_METCM</name>
<keyword evidence="5" id="KW-0677">Repeat</keyword>
<evidence type="ECO:0000256" key="9">
    <source>
        <dbReference type="ARBA" id="ARBA00023004"/>
    </source>
</evidence>
<dbReference type="SUPFAM" id="SSF54593">
    <property type="entry name" value="Glyoxalase/Bleomycin resistance protein/Dihydroxybiphenyl dioxygenase"/>
    <property type="match status" value="1"/>
</dbReference>
<evidence type="ECO:0000256" key="4">
    <source>
        <dbReference type="ARBA" id="ARBA00022723"/>
    </source>
</evidence>
<feature type="domain" description="VOC" evidence="14">
    <location>
        <begin position="206"/>
        <end position="366"/>
    </location>
</feature>
<evidence type="ECO:0000256" key="5">
    <source>
        <dbReference type="ARBA" id="ARBA00022737"/>
    </source>
</evidence>
<comment type="pathway">
    <text evidence="1">Amino-acid degradation; L-phenylalanine degradation; acetoacetate and fumarate from L-phenylalanine: step 3/6.</text>
</comment>
<dbReference type="NCBIfam" id="TIGR01263">
    <property type="entry name" value="4HPPD"/>
    <property type="match status" value="1"/>
</dbReference>
<feature type="binding site" evidence="12">
    <location>
        <position position="292"/>
    </location>
    <ligand>
        <name>Fe cation</name>
        <dbReference type="ChEBI" id="CHEBI:24875"/>
    </ligand>
</feature>
<comment type="cofactor">
    <cofactor evidence="12">
        <name>Fe cation</name>
        <dbReference type="ChEBI" id="CHEBI:24875"/>
    </cofactor>
    <text evidence="12">Binds 1 Fe cation per subunit.</text>
</comment>
<sequence length="409" mass="45668">MAPSAVSPQQRPVDSGAVQPPSGGNFTGYDHVTWWVGNAKQAAAYYVNLFGFKHIAYRGLETGSRYFASYVVANNDVRFVFTSPLRSAVHLPADEAISPEDKKLLDEMYAHLERHGDAVKDVAFEVDNVEGVYHKAVKEGAVAVQGPTQFQDEEHGSVTTAVICTYGDTTHTLINRGSYTGPFLPGFREGKKSTASVSLPDVKLARIDHCVGNQDWNEMVSACAFYEQCLSFHRFWSVDDKQICTEFSALSSIVMASPNNLVKMPINEPAAGKKKSQIEEYVIFNSGAGVQHIALLTPSIIDAVTALRARGVEFINVPQTYYDTMRQRLKTEKRNWELKEDLDTIQRLNILIDYDEGGYLLQLFTKPLMDRPTVFIEIIQRNEFEGFGAGNFKSLFEAIEREQAERGNL</sequence>
<dbReference type="PROSITE" id="PS51819">
    <property type="entry name" value="VOC"/>
    <property type="match status" value="2"/>
</dbReference>
<dbReference type="InterPro" id="IPR041736">
    <property type="entry name" value="4OHPhenylPyrv_dOase_N"/>
</dbReference>
<gene>
    <name evidence="15" type="ORF">VFPPC_15259</name>
</gene>
<dbReference type="PIRSF" id="PIRSF009283">
    <property type="entry name" value="HPP_dOase"/>
    <property type="match status" value="1"/>
</dbReference>
<proteinExistence type="inferred from homology"/>
<dbReference type="InterPro" id="IPR041735">
    <property type="entry name" value="4OHPhenylPyrv_dOase_C"/>
</dbReference>
<dbReference type="KEGG" id="pchm:VFPPC_15259"/>
<dbReference type="OrthoDB" id="414569at2759"/>
<evidence type="ECO:0000256" key="8">
    <source>
        <dbReference type="ARBA" id="ARBA00023002"/>
    </source>
</evidence>
<keyword evidence="4 12" id="KW-0479">Metal-binding</keyword>
<evidence type="ECO:0000256" key="3">
    <source>
        <dbReference type="ARBA" id="ARBA00013222"/>
    </source>
</evidence>
<dbReference type="FunFam" id="3.10.180.10:FF:000001">
    <property type="entry name" value="4-hydroxyphenylpyruvate dioxygenase"/>
    <property type="match status" value="1"/>
</dbReference>
<keyword evidence="8" id="KW-0560">Oxidoreductase</keyword>
<dbReference type="GO" id="GO:0046872">
    <property type="term" value="F:metal ion binding"/>
    <property type="evidence" value="ECO:0007669"/>
    <property type="project" value="UniProtKB-KW"/>
</dbReference>
<keyword evidence="16" id="KW-1185">Reference proteome</keyword>
<protein>
    <recommendedName>
        <fullName evidence="3 11">4-hydroxyphenylpyruvate dioxygenase</fullName>
    </recommendedName>
</protein>
<dbReference type="STRING" id="1380566.A0A179G6J6"/>
<evidence type="ECO:0000256" key="2">
    <source>
        <dbReference type="ARBA" id="ARBA00005877"/>
    </source>
</evidence>
<evidence type="ECO:0000313" key="15">
    <source>
        <dbReference type="EMBL" id="OAQ73130.1"/>
    </source>
</evidence>
<dbReference type="RefSeq" id="XP_018149213.1">
    <property type="nucleotide sequence ID" value="XM_018293012.1"/>
</dbReference>
<evidence type="ECO:0000256" key="13">
    <source>
        <dbReference type="SAM" id="MobiDB-lite"/>
    </source>
</evidence>
<dbReference type="Proteomes" id="UP000078397">
    <property type="component" value="Unassembled WGS sequence"/>
</dbReference>
<dbReference type="AlphaFoldDB" id="A0A179G6J6"/>
<reference evidence="15 16" key="1">
    <citation type="journal article" date="2016" name="PLoS Pathog.">
        <title>Biosynthesis of antibiotic leucinostatins in bio-control fungus Purpureocillium lilacinum and their inhibition on phytophthora revealed by genome mining.</title>
        <authorList>
            <person name="Wang G."/>
            <person name="Liu Z."/>
            <person name="Lin R."/>
            <person name="Li E."/>
            <person name="Mao Z."/>
            <person name="Ling J."/>
            <person name="Yang Y."/>
            <person name="Yin W.B."/>
            <person name="Xie B."/>
        </authorList>
    </citation>
    <scope>NUCLEOTIDE SEQUENCE [LARGE SCALE GENOMIC DNA]</scope>
    <source>
        <strain evidence="15">170</strain>
    </source>
</reference>